<gene>
    <name evidence="1" type="ORF">LCGC14_2099920</name>
</gene>
<dbReference type="Pfam" id="PF02348">
    <property type="entry name" value="CTP_transf_3"/>
    <property type="match status" value="1"/>
</dbReference>
<protein>
    <recommendedName>
        <fullName evidence="2">Acylneuraminate cytidylyltransferase</fullName>
    </recommendedName>
</protein>
<dbReference type="EMBL" id="LAZR01025743">
    <property type="protein sequence ID" value="KKL70936.1"/>
    <property type="molecule type" value="Genomic_DNA"/>
</dbReference>
<comment type="caution">
    <text evidence="1">The sequence shown here is derived from an EMBL/GenBank/DDBJ whole genome shotgun (WGS) entry which is preliminary data.</text>
</comment>
<accession>A0A0F9EXF5</accession>
<proteinExistence type="predicted"/>
<organism evidence="1">
    <name type="scientific">marine sediment metagenome</name>
    <dbReference type="NCBI Taxonomy" id="412755"/>
    <lineage>
        <taxon>unclassified sequences</taxon>
        <taxon>metagenomes</taxon>
        <taxon>ecological metagenomes</taxon>
    </lineage>
</organism>
<evidence type="ECO:0008006" key="2">
    <source>
        <dbReference type="Google" id="ProtNLM"/>
    </source>
</evidence>
<name>A0A0F9EXF5_9ZZZZ</name>
<dbReference type="InterPro" id="IPR029044">
    <property type="entry name" value="Nucleotide-diphossugar_trans"/>
</dbReference>
<sequence>MKPKISLVIPAKGRSTRLRNKNLLKISGKSLARLACEKALKCKNIDNVYLDTEDSRIAEDCSDLFKEGLGLIKRPKELATNFVGGNELMIYEVHSIPYCDII</sequence>
<feature type="non-terminal residue" evidence="1">
    <location>
        <position position="102"/>
    </location>
</feature>
<evidence type="ECO:0000313" key="1">
    <source>
        <dbReference type="EMBL" id="KKL70936.1"/>
    </source>
</evidence>
<dbReference type="AlphaFoldDB" id="A0A0F9EXF5"/>
<dbReference type="Gene3D" id="3.90.550.10">
    <property type="entry name" value="Spore Coat Polysaccharide Biosynthesis Protein SpsA, Chain A"/>
    <property type="match status" value="1"/>
</dbReference>
<dbReference type="SUPFAM" id="SSF53448">
    <property type="entry name" value="Nucleotide-diphospho-sugar transferases"/>
    <property type="match status" value="1"/>
</dbReference>
<dbReference type="InterPro" id="IPR003329">
    <property type="entry name" value="Cytidylyl_trans"/>
</dbReference>
<reference evidence="1" key="1">
    <citation type="journal article" date="2015" name="Nature">
        <title>Complex archaea that bridge the gap between prokaryotes and eukaryotes.</title>
        <authorList>
            <person name="Spang A."/>
            <person name="Saw J.H."/>
            <person name="Jorgensen S.L."/>
            <person name="Zaremba-Niedzwiedzka K."/>
            <person name="Martijn J."/>
            <person name="Lind A.E."/>
            <person name="van Eijk R."/>
            <person name="Schleper C."/>
            <person name="Guy L."/>
            <person name="Ettema T.J."/>
        </authorList>
    </citation>
    <scope>NUCLEOTIDE SEQUENCE</scope>
</reference>